<dbReference type="Proteomes" id="UP001595712">
    <property type="component" value="Unassembled WGS sequence"/>
</dbReference>
<sequence>MSELSKLFRDLNPFEREARARVDQHLKTMGLVEPHYYFGQFELKAKLDTLRDLRYFVDQYGGEIDYEAGRSWDRSVKAFTVVQIEGVKVHLCAYVSDEEAEAHGLW</sequence>
<gene>
    <name evidence="1" type="ORF">ACFO8M_23450</name>
</gene>
<proteinExistence type="predicted"/>
<accession>A0ABV7Q7N3</accession>
<keyword evidence="2" id="KW-1185">Reference proteome</keyword>
<evidence type="ECO:0000313" key="1">
    <source>
        <dbReference type="EMBL" id="MFC3495450.1"/>
    </source>
</evidence>
<organism evidence="1 2">
    <name type="scientific">Glycomyces rhizosphaerae</name>
    <dbReference type="NCBI Taxonomy" id="2054422"/>
    <lineage>
        <taxon>Bacteria</taxon>
        <taxon>Bacillati</taxon>
        <taxon>Actinomycetota</taxon>
        <taxon>Actinomycetes</taxon>
        <taxon>Glycomycetales</taxon>
        <taxon>Glycomycetaceae</taxon>
        <taxon>Glycomyces</taxon>
    </lineage>
</organism>
<protein>
    <submittedName>
        <fullName evidence="1">Uncharacterized protein</fullName>
    </submittedName>
</protein>
<reference evidence="2" key="1">
    <citation type="journal article" date="2019" name="Int. J. Syst. Evol. Microbiol.">
        <title>The Global Catalogue of Microorganisms (GCM) 10K type strain sequencing project: providing services to taxonomists for standard genome sequencing and annotation.</title>
        <authorList>
            <consortium name="The Broad Institute Genomics Platform"/>
            <consortium name="The Broad Institute Genome Sequencing Center for Infectious Disease"/>
            <person name="Wu L."/>
            <person name="Ma J."/>
        </authorList>
    </citation>
    <scope>NUCLEOTIDE SEQUENCE [LARGE SCALE GENOMIC DNA]</scope>
    <source>
        <strain evidence="2">CGMCC 4.7396</strain>
    </source>
</reference>
<dbReference type="EMBL" id="JBHRWO010000021">
    <property type="protein sequence ID" value="MFC3495450.1"/>
    <property type="molecule type" value="Genomic_DNA"/>
</dbReference>
<dbReference type="RefSeq" id="WP_387980066.1">
    <property type="nucleotide sequence ID" value="NZ_JBHRWO010000021.1"/>
</dbReference>
<evidence type="ECO:0000313" key="2">
    <source>
        <dbReference type="Proteomes" id="UP001595712"/>
    </source>
</evidence>
<comment type="caution">
    <text evidence="1">The sequence shown here is derived from an EMBL/GenBank/DDBJ whole genome shotgun (WGS) entry which is preliminary data.</text>
</comment>
<name>A0ABV7Q7N3_9ACTN</name>